<evidence type="ECO:0000256" key="1">
    <source>
        <dbReference type="ARBA" id="ARBA00004173"/>
    </source>
</evidence>
<dbReference type="InterPro" id="IPR006571">
    <property type="entry name" value="TLDc_dom"/>
</dbReference>
<dbReference type="SMART" id="SM00584">
    <property type="entry name" value="TLDc"/>
    <property type="match status" value="1"/>
</dbReference>
<accession>F7VVC0</accession>
<dbReference type="GO" id="GO:0006979">
    <property type="term" value="P:response to oxidative stress"/>
    <property type="evidence" value="ECO:0007669"/>
    <property type="project" value="TreeGrafter"/>
</dbReference>
<comment type="subcellular location">
    <subcellularLocation>
        <location evidence="1">Mitochondrion</location>
    </subcellularLocation>
</comment>
<dbReference type="STRING" id="771870.F7VVC0"/>
<dbReference type="AlphaFoldDB" id="F7VVC0"/>
<organism evidence="8 9">
    <name type="scientific">Sordaria macrospora (strain ATCC MYA-333 / DSM 997 / K(L3346) / K-hell)</name>
    <dbReference type="NCBI Taxonomy" id="771870"/>
    <lineage>
        <taxon>Eukaryota</taxon>
        <taxon>Fungi</taxon>
        <taxon>Dikarya</taxon>
        <taxon>Ascomycota</taxon>
        <taxon>Pezizomycotina</taxon>
        <taxon>Sordariomycetes</taxon>
        <taxon>Sordariomycetidae</taxon>
        <taxon>Sordariales</taxon>
        <taxon>Sordariaceae</taxon>
        <taxon>Sordaria</taxon>
    </lineage>
</organism>
<evidence type="ECO:0000256" key="6">
    <source>
        <dbReference type="SAM" id="MobiDB-lite"/>
    </source>
</evidence>
<comment type="similarity">
    <text evidence="2">Belongs to the OXR1 family.</text>
</comment>
<feature type="compositionally biased region" description="Basic and acidic residues" evidence="6">
    <location>
        <begin position="1"/>
        <end position="11"/>
    </location>
</feature>
<feature type="region of interest" description="Disordered" evidence="6">
    <location>
        <begin position="1"/>
        <end position="47"/>
    </location>
</feature>
<keyword evidence="3" id="KW-0496">Mitochondrion</keyword>
<dbReference type="InParanoid" id="F7VVC0"/>
<feature type="compositionally biased region" description="Low complexity" evidence="6">
    <location>
        <begin position="19"/>
        <end position="32"/>
    </location>
</feature>
<evidence type="ECO:0000259" key="7">
    <source>
        <dbReference type="PROSITE" id="PS51886"/>
    </source>
</evidence>
<feature type="region of interest" description="Disordered" evidence="6">
    <location>
        <begin position="279"/>
        <end position="342"/>
    </location>
</feature>
<dbReference type="GO" id="GO:0005739">
    <property type="term" value="C:mitochondrion"/>
    <property type="evidence" value="ECO:0007669"/>
    <property type="project" value="UniProtKB-SubCell"/>
</dbReference>
<sequence length="436" mass="47106">MSYQDSHDRHPLPTQTFRSESGYSSPAPGSGAQTPTGTGAGSSQSPGLVSSIWGGLIRRFSAETPSLTHSHSYPADSSHSNSHAYNNNNGVDGVYVPPRFHEAIQRTVSPMQPPPLEPVQLRGFAPDTPQSARILTQAIAEEIRIMVPTRLGIVDEWNLIYSLDQDGASLGTLYDKCAKYSGRRVGFVLVVKDAEGGVSHYLFFFFLLFPSLPSHSNPLLSKPQHRSVKERKARMLTLISHITDLRRLPLRTPHPAPKYFGTGECFLWRASVMASLPHPPSADTTNYRGRTSTISSVGTSVDTTATNHNNSNSSGDDDHIASSTVSSSRANTSSAATSPHNGSVEDLLLASTSIEQTTLRFKAFPYSGVNEYYILCESHFLSVGAGDGKYGLWLDDGLEKGVSSTSQTFGNEQLSDQGEKFSVLGVEVWVIGSGGL</sequence>
<reference evidence="8" key="1">
    <citation type="journal article" date="2010" name="PLoS Genet.">
        <title>De novo assembly of a 40 Mb eukaryotic genome from short sequence reads: Sordaria macrospora, a model organism for fungal morphogenesis.</title>
        <authorList>
            <person name="Nowrousian M."/>
            <person name="Stajich J."/>
            <person name="Chu M."/>
            <person name="Engh I."/>
            <person name="Espagne E."/>
            <person name="Halliday K."/>
            <person name="Kamerewerd J."/>
            <person name="Kempken F."/>
            <person name="Knab B."/>
            <person name="Kuo H.C."/>
            <person name="Osiewacz H.D."/>
            <person name="Poeggeler S."/>
            <person name="Read N."/>
            <person name="Seiler S."/>
            <person name="Smith K."/>
            <person name="Zickler D."/>
            <person name="Kueck U."/>
            <person name="Freitag M."/>
        </authorList>
    </citation>
    <scope>NUCLEOTIDE SEQUENCE [LARGE SCALE GENOMIC DNA]</scope>
    <source>
        <strain evidence="8">K-hell</strain>
        <tissue evidence="8">Mycelium</tissue>
    </source>
</reference>
<feature type="compositionally biased region" description="Polar residues" evidence="6">
    <location>
        <begin position="33"/>
        <end position="47"/>
    </location>
</feature>
<evidence type="ECO:0000313" key="9">
    <source>
        <dbReference type="Proteomes" id="UP000001881"/>
    </source>
</evidence>
<dbReference type="EMBL" id="CABT02000009">
    <property type="protein sequence ID" value="CCC09461.1"/>
    <property type="molecule type" value="Genomic_DNA"/>
</dbReference>
<evidence type="ECO:0000256" key="2">
    <source>
        <dbReference type="ARBA" id="ARBA00009540"/>
    </source>
</evidence>
<evidence type="ECO:0000313" key="8">
    <source>
        <dbReference type="EMBL" id="CCC09461.1"/>
    </source>
</evidence>
<evidence type="ECO:0000256" key="3">
    <source>
        <dbReference type="ARBA" id="ARBA00023128"/>
    </source>
</evidence>
<feature type="domain" description="TLDc" evidence="7">
    <location>
        <begin position="133"/>
        <end position="432"/>
    </location>
</feature>
<dbReference type="HOGENOM" id="CLU_029204_0_1_1"/>
<feature type="compositionally biased region" description="Polar residues" evidence="6">
    <location>
        <begin position="282"/>
        <end position="308"/>
    </location>
</feature>
<comment type="caution">
    <text evidence="8">The sequence shown here is derived from an EMBL/GenBank/DDBJ whole genome shotgun (WGS) entry which is preliminary data.</text>
</comment>
<feature type="compositionally biased region" description="Low complexity" evidence="6">
    <location>
        <begin position="77"/>
        <end position="89"/>
    </location>
</feature>
<evidence type="ECO:0000256" key="5">
    <source>
        <dbReference type="ARBA" id="ARBA00040604"/>
    </source>
</evidence>
<feature type="region of interest" description="Disordered" evidence="6">
    <location>
        <begin position="66"/>
        <end position="90"/>
    </location>
</feature>
<dbReference type="OrthoDB" id="26679at2759"/>
<name>F7VVC0_SORMK</name>
<dbReference type="OMA" id="MPSVMPW"/>
<comment type="function">
    <text evidence="4">May be involved in protection from oxidative damage.</text>
</comment>
<evidence type="ECO:0000256" key="4">
    <source>
        <dbReference type="ARBA" id="ARBA00037112"/>
    </source>
</evidence>
<reference evidence="8" key="2">
    <citation type="submission" date="2011-05" db="EMBL/GenBank/DDBJ databases">
        <authorList>
            <person name="Nowrousian M."/>
        </authorList>
    </citation>
    <scope>NUCLEOTIDE SEQUENCE</scope>
    <source>
        <strain evidence="8">K-hell</strain>
        <tissue evidence="8">Mycelium</tissue>
    </source>
</reference>
<protein>
    <recommendedName>
        <fullName evidence="5">Oxidation resistance protein 1</fullName>
    </recommendedName>
</protein>
<dbReference type="FunCoup" id="F7VVC0">
    <property type="interactions" value="10"/>
</dbReference>
<dbReference type="PANTHER" id="PTHR23354">
    <property type="entry name" value="NUCLEOLAR PROTEIN 7/ESTROGEN RECEPTOR COACTIVATOR-RELATED"/>
    <property type="match status" value="1"/>
</dbReference>
<dbReference type="PROSITE" id="PS51886">
    <property type="entry name" value="TLDC"/>
    <property type="match status" value="1"/>
</dbReference>
<dbReference type="Pfam" id="PF07534">
    <property type="entry name" value="TLD"/>
    <property type="match status" value="2"/>
</dbReference>
<dbReference type="Proteomes" id="UP000001881">
    <property type="component" value="Unassembled WGS sequence"/>
</dbReference>
<keyword evidence="9" id="KW-1185">Reference proteome</keyword>
<proteinExistence type="inferred from homology"/>
<dbReference type="VEuPathDB" id="FungiDB:SMAC_03491"/>
<dbReference type="PANTHER" id="PTHR23354:SF62">
    <property type="entry name" value="MUSTARD, ISOFORM V"/>
    <property type="match status" value="1"/>
</dbReference>
<feature type="compositionally biased region" description="Low complexity" evidence="6">
    <location>
        <begin position="321"/>
        <end position="338"/>
    </location>
</feature>
<dbReference type="GO" id="GO:0005634">
    <property type="term" value="C:nucleus"/>
    <property type="evidence" value="ECO:0007669"/>
    <property type="project" value="TreeGrafter"/>
</dbReference>
<gene>
    <name evidence="8" type="ORF">SMAC_03491</name>
</gene>